<name>A0A6N4SSX3_CYTH3</name>
<organism evidence="1 2">
    <name type="scientific">Cytophaga hutchinsonii (strain ATCC 33406 / DSM 1761 / CIP 103989 / NBRC 15051 / NCIMB 9469 / D465)</name>
    <dbReference type="NCBI Taxonomy" id="269798"/>
    <lineage>
        <taxon>Bacteria</taxon>
        <taxon>Pseudomonadati</taxon>
        <taxon>Bacteroidota</taxon>
        <taxon>Cytophagia</taxon>
        <taxon>Cytophagales</taxon>
        <taxon>Cytophagaceae</taxon>
        <taxon>Cytophaga</taxon>
    </lineage>
</organism>
<proteinExistence type="predicted"/>
<dbReference type="AlphaFoldDB" id="A0A6N4SSX3"/>
<protein>
    <submittedName>
        <fullName evidence="1">Uncharacterized protein</fullName>
    </submittedName>
</protein>
<dbReference type="Proteomes" id="UP000001822">
    <property type="component" value="Chromosome"/>
</dbReference>
<reference evidence="1 2" key="1">
    <citation type="journal article" date="2007" name="Appl. Environ. Microbiol.">
        <title>Genome sequence of the cellulolytic gliding bacterium Cytophaga hutchinsonii.</title>
        <authorList>
            <person name="Xie G."/>
            <person name="Bruce D.C."/>
            <person name="Challacombe J.F."/>
            <person name="Chertkov O."/>
            <person name="Detter J.C."/>
            <person name="Gilna P."/>
            <person name="Han C.S."/>
            <person name="Lucas S."/>
            <person name="Misra M."/>
            <person name="Myers G.L."/>
            <person name="Richardson P."/>
            <person name="Tapia R."/>
            <person name="Thayer N."/>
            <person name="Thompson L.S."/>
            <person name="Brettin T.S."/>
            <person name="Henrissat B."/>
            <person name="Wilson D.B."/>
            <person name="McBride M.J."/>
        </authorList>
    </citation>
    <scope>NUCLEOTIDE SEQUENCE [LARGE SCALE GENOMIC DNA]</scope>
    <source>
        <strain evidence="2">ATCC 33406 / DSM 1761 / CIP 103989 / NBRC 15051 / NCIMB 9469 / D465</strain>
    </source>
</reference>
<evidence type="ECO:0000313" key="1">
    <source>
        <dbReference type="EMBL" id="ABG59430.1"/>
    </source>
</evidence>
<accession>A0A6N4SSX3</accession>
<evidence type="ECO:0000313" key="2">
    <source>
        <dbReference type="Proteomes" id="UP000001822"/>
    </source>
</evidence>
<keyword evidence="2" id="KW-1185">Reference proteome</keyword>
<sequence>MINEIVFYPLHQLSALIKNKTISSKELITIFHDHISTYEKKNQLHYRPEICRRIIG</sequence>
<gene>
    <name evidence="1" type="ordered locus">CHU_2167</name>
</gene>
<dbReference type="EMBL" id="CP000383">
    <property type="protein sequence ID" value="ABG59430.1"/>
    <property type="molecule type" value="Genomic_DNA"/>
</dbReference>
<dbReference type="KEGG" id="chu:CHU_2167"/>